<name>A0A177YAX3_9NOCA</name>
<gene>
    <name evidence="2" type="ORF">A3K89_07720</name>
</gene>
<dbReference type="InterPro" id="IPR029058">
    <property type="entry name" value="AB_hydrolase_fold"/>
</dbReference>
<accession>A0A177YAX3</accession>
<dbReference type="PANTHER" id="PTHR48098">
    <property type="entry name" value="ENTEROCHELIN ESTERASE-RELATED"/>
    <property type="match status" value="1"/>
</dbReference>
<protein>
    <recommendedName>
        <fullName evidence="4">Esterase</fullName>
    </recommendedName>
</protein>
<organism evidence="2 3">
    <name type="scientific">Rhodococcoides kyotonense</name>
    <dbReference type="NCBI Taxonomy" id="398843"/>
    <lineage>
        <taxon>Bacteria</taxon>
        <taxon>Bacillati</taxon>
        <taxon>Actinomycetota</taxon>
        <taxon>Actinomycetes</taxon>
        <taxon>Mycobacteriales</taxon>
        <taxon>Nocardiaceae</taxon>
        <taxon>Rhodococcoides</taxon>
    </lineage>
</organism>
<keyword evidence="1" id="KW-0812">Transmembrane</keyword>
<dbReference type="Gene3D" id="3.40.50.1820">
    <property type="entry name" value="alpha/beta hydrolase"/>
    <property type="match status" value="1"/>
</dbReference>
<dbReference type="Proteomes" id="UP000077519">
    <property type="component" value="Unassembled WGS sequence"/>
</dbReference>
<dbReference type="Pfam" id="PF00756">
    <property type="entry name" value="Esterase"/>
    <property type="match status" value="1"/>
</dbReference>
<dbReference type="AlphaFoldDB" id="A0A177YAX3"/>
<sequence length="337" mass="36074">MMHDVALDVVHVRIDSIVLPALALAVAFLLGWILLRRRVLGVLTVLTVVGALVAVTNTQVWKVPTLAAAMGHPPVGTVTSVDIPGTVSGFEARPASVYTPPFYRADAHGDNPVLVLLTGQPGHVVDWIEGGHLARTMDTFAANHDGHAPIVVVADALGDADANPMCIDSDLGNVSTYLAVDVPTWVQQNMHGSTDPREWAIGGYSYGGTCSVQTALRVPDVYPTFLDISGEDEPRRGTRDESITAAFGDDSDESVAKFDAVAPLTLLEQNDYPDTAGAFVVGDADEEFRPQTRRLFDAAVADGMDVRYAELPGGHSMDVWAPALEIEMDWLAHRLGL</sequence>
<feature type="transmembrane region" description="Helical" evidence="1">
    <location>
        <begin position="17"/>
        <end position="35"/>
    </location>
</feature>
<dbReference type="SUPFAM" id="SSF53474">
    <property type="entry name" value="alpha/beta-Hydrolases"/>
    <property type="match status" value="1"/>
</dbReference>
<dbReference type="RefSeq" id="WP_068428417.1">
    <property type="nucleotide sequence ID" value="NZ_LVHI01000023.1"/>
</dbReference>
<dbReference type="InterPro" id="IPR000801">
    <property type="entry name" value="Esterase-like"/>
</dbReference>
<dbReference type="GO" id="GO:0016747">
    <property type="term" value="F:acyltransferase activity, transferring groups other than amino-acyl groups"/>
    <property type="evidence" value="ECO:0007669"/>
    <property type="project" value="TreeGrafter"/>
</dbReference>
<keyword evidence="1" id="KW-1133">Transmembrane helix</keyword>
<dbReference type="PANTHER" id="PTHR48098:SF1">
    <property type="entry name" value="DIACYLGLYCEROL ACYLTRANSFERASE_MYCOLYLTRANSFERASE AG85A"/>
    <property type="match status" value="1"/>
</dbReference>
<proteinExistence type="predicted"/>
<feature type="transmembrane region" description="Helical" evidence="1">
    <location>
        <begin position="42"/>
        <end position="61"/>
    </location>
</feature>
<keyword evidence="1" id="KW-0472">Membrane</keyword>
<comment type="caution">
    <text evidence="2">The sequence shown here is derived from an EMBL/GenBank/DDBJ whole genome shotgun (WGS) entry which is preliminary data.</text>
</comment>
<dbReference type="EMBL" id="LVHI01000023">
    <property type="protein sequence ID" value="OAK52674.1"/>
    <property type="molecule type" value="Genomic_DNA"/>
</dbReference>
<reference evidence="2 3" key="1">
    <citation type="submission" date="2016-03" db="EMBL/GenBank/DDBJ databases">
        <title>Genome sequence of Rhodococcus kyotonensis KB10.</title>
        <authorList>
            <person name="Jeong H."/>
            <person name="Hong C.E."/>
            <person name="Jo S.H."/>
            <person name="Park J.M."/>
        </authorList>
    </citation>
    <scope>NUCLEOTIDE SEQUENCE [LARGE SCALE GENOMIC DNA]</scope>
    <source>
        <strain evidence="2 3">KB10</strain>
    </source>
</reference>
<evidence type="ECO:0000313" key="2">
    <source>
        <dbReference type="EMBL" id="OAK52674.1"/>
    </source>
</evidence>
<dbReference type="InterPro" id="IPR050583">
    <property type="entry name" value="Mycobacterial_A85_antigen"/>
</dbReference>
<keyword evidence="3" id="KW-1185">Reference proteome</keyword>
<evidence type="ECO:0008006" key="4">
    <source>
        <dbReference type="Google" id="ProtNLM"/>
    </source>
</evidence>
<evidence type="ECO:0000313" key="3">
    <source>
        <dbReference type="Proteomes" id="UP000077519"/>
    </source>
</evidence>
<evidence type="ECO:0000256" key="1">
    <source>
        <dbReference type="SAM" id="Phobius"/>
    </source>
</evidence>